<accession>A0ACC2M468</accession>
<protein>
    <submittedName>
        <fullName evidence="1">Uncharacterized protein</fullName>
    </submittedName>
</protein>
<reference evidence="1 2" key="1">
    <citation type="journal article" date="2022" name="Hortic Res">
        <title>A haplotype resolved chromosomal level avocado genome allows analysis of novel avocado genes.</title>
        <authorList>
            <person name="Nath O."/>
            <person name="Fletcher S.J."/>
            <person name="Hayward A."/>
            <person name="Shaw L.M."/>
            <person name="Masouleh A.K."/>
            <person name="Furtado A."/>
            <person name="Henry R.J."/>
            <person name="Mitter N."/>
        </authorList>
    </citation>
    <scope>NUCLEOTIDE SEQUENCE [LARGE SCALE GENOMIC DNA]</scope>
    <source>
        <strain evidence="2">cv. Hass</strain>
    </source>
</reference>
<dbReference type="EMBL" id="CM056813">
    <property type="protein sequence ID" value="KAJ8640430.1"/>
    <property type="molecule type" value="Genomic_DNA"/>
</dbReference>
<keyword evidence="2" id="KW-1185">Reference proteome</keyword>
<sequence>MDFIKFQETPQQQTNAALDGDPSHSQFYNASEQTQNQPYYPTNPKPDPSPSETHLQYSTGIQPPVVDPCIDPCMPVPYVPGAGYEGLGEAAACFHDAGAEQRSSVVDSDGYGAAAVPSNGMQQMVGTNPNPMVWNDQRIHPYTSGILMKSLKKTKVVQSAWCELCKVDCNSHEMLNTHKMGKKHKKNLKKLEESKNVVNVAAEHAATEVTKDPEPAATEVSKDPESTAAEVTKDPATVKEIPPVESAPGTKPEVDLETKKRKLVEVGTSADSLRVCIICNVVCNSETVFKFHLAGQKHAAKVASASDGMQPLATVNGAAKKKKKKIKKTEVVQPVWCELCSISCTGQEVLDRHKFGKRHKKNLEKLEELKNAAAVVKPDSLEAGTTENQPGEEAKTTERGAKRKKTASKSKTGEDLETKKQKLLECGITADLVKVCTICNVVCNSETVYSFHLSGQKHATQVRKQTTEMAKSAISPQFVSAAKVTLSAGPEPISDATVTITPLPELVSGATVTTTVEPEHISAATVVTTVGPEFHL</sequence>
<dbReference type="Proteomes" id="UP001234297">
    <property type="component" value="Chromosome 5"/>
</dbReference>
<proteinExistence type="predicted"/>
<organism evidence="1 2">
    <name type="scientific">Persea americana</name>
    <name type="common">Avocado</name>
    <dbReference type="NCBI Taxonomy" id="3435"/>
    <lineage>
        <taxon>Eukaryota</taxon>
        <taxon>Viridiplantae</taxon>
        <taxon>Streptophyta</taxon>
        <taxon>Embryophyta</taxon>
        <taxon>Tracheophyta</taxon>
        <taxon>Spermatophyta</taxon>
        <taxon>Magnoliopsida</taxon>
        <taxon>Magnoliidae</taxon>
        <taxon>Laurales</taxon>
        <taxon>Lauraceae</taxon>
        <taxon>Persea</taxon>
    </lineage>
</organism>
<comment type="caution">
    <text evidence="1">The sequence shown here is derived from an EMBL/GenBank/DDBJ whole genome shotgun (WGS) entry which is preliminary data.</text>
</comment>
<evidence type="ECO:0000313" key="2">
    <source>
        <dbReference type="Proteomes" id="UP001234297"/>
    </source>
</evidence>
<gene>
    <name evidence="1" type="ORF">MRB53_017124</name>
</gene>
<name>A0ACC2M468_PERAE</name>
<evidence type="ECO:0000313" key="1">
    <source>
        <dbReference type="EMBL" id="KAJ8640430.1"/>
    </source>
</evidence>